<dbReference type="Proteomes" id="UP000814033">
    <property type="component" value="Unassembled WGS sequence"/>
</dbReference>
<reference evidence="1" key="1">
    <citation type="submission" date="2021-02" db="EMBL/GenBank/DDBJ databases">
        <authorList>
            <consortium name="DOE Joint Genome Institute"/>
            <person name="Ahrendt S."/>
            <person name="Looney B.P."/>
            <person name="Miyauchi S."/>
            <person name="Morin E."/>
            <person name="Drula E."/>
            <person name="Courty P.E."/>
            <person name="Chicoki N."/>
            <person name="Fauchery L."/>
            <person name="Kohler A."/>
            <person name="Kuo A."/>
            <person name="Labutti K."/>
            <person name="Pangilinan J."/>
            <person name="Lipzen A."/>
            <person name="Riley R."/>
            <person name="Andreopoulos W."/>
            <person name="He G."/>
            <person name="Johnson J."/>
            <person name="Barry K.W."/>
            <person name="Grigoriev I.V."/>
            <person name="Nagy L."/>
            <person name="Hibbett D."/>
            <person name="Henrissat B."/>
            <person name="Matheny P.B."/>
            <person name="Labbe J."/>
            <person name="Martin F."/>
        </authorList>
    </citation>
    <scope>NUCLEOTIDE SEQUENCE</scope>
    <source>
        <strain evidence="1">FP105234-sp</strain>
    </source>
</reference>
<proteinExistence type="predicted"/>
<gene>
    <name evidence="1" type="ORF">FA95DRAFT_1554004</name>
</gene>
<dbReference type="EMBL" id="MU275848">
    <property type="protein sequence ID" value="KAI0052036.1"/>
    <property type="molecule type" value="Genomic_DNA"/>
</dbReference>
<keyword evidence="2" id="KW-1185">Reference proteome</keyword>
<accession>A0ACB8S7W5</accession>
<sequence length="386" mass="42740">MAPATHILLLVGIPQVTAMHKLQAADTTLASLDPTLRQLAADRLNQNFVSFDGSTIGADDIERTAYITKIQKNIDASSPKLAPKHFQLFAEDNQAIRVAYKATKPVRPKPTAASASPSDSLPSSGPSGAPVTAPQPTSLDEVLALLNKQGNEIKRITAEGEETSAKITAELKDVKAELKDVKAKLKDVTAKLADTEAARLDDQRTSSSKIADLQSNIADLQEQNDKHKEALERNEKLVAEMQKMELKFKVQDDRLQAHDQMFDAADKRARNALSCRALLDFGREFVMEMYGVEQDWHLFARAFHNEADFIYQVLAKAEKDKKMTVDVNKLALSAIWSSSLRRDGIKAAHEIEKKRIEDAMTALSGNQMKSLESIYRLVYGEDPDIL</sequence>
<name>A0ACB8S7W5_9AGAM</name>
<evidence type="ECO:0000313" key="2">
    <source>
        <dbReference type="Proteomes" id="UP000814033"/>
    </source>
</evidence>
<evidence type="ECO:0000313" key="1">
    <source>
        <dbReference type="EMBL" id="KAI0052036.1"/>
    </source>
</evidence>
<protein>
    <submittedName>
        <fullName evidence="1">Uncharacterized protein</fullName>
    </submittedName>
</protein>
<reference evidence="1" key="2">
    <citation type="journal article" date="2022" name="New Phytol.">
        <title>Evolutionary transition to the ectomycorrhizal habit in the genomes of a hyperdiverse lineage of mushroom-forming fungi.</title>
        <authorList>
            <person name="Looney B."/>
            <person name="Miyauchi S."/>
            <person name="Morin E."/>
            <person name="Drula E."/>
            <person name="Courty P.E."/>
            <person name="Kohler A."/>
            <person name="Kuo A."/>
            <person name="LaButti K."/>
            <person name="Pangilinan J."/>
            <person name="Lipzen A."/>
            <person name="Riley R."/>
            <person name="Andreopoulos W."/>
            <person name="He G."/>
            <person name="Johnson J."/>
            <person name="Nolan M."/>
            <person name="Tritt A."/>
            <person name="Barry K.W."/>
            <person name="Grigoriev I.V."/>
            <person name="Nagy L.G."/>
            <person name="Hibbett D."/>
            <person name="Henrissat B."/>
            <person name="Matheny P.B."/>
            <person name="Labbe J."/>
            <person name="Martin F.M."/>
        </authorList>
    </citation>
    <scope>NUCLEOTIDE SEQUENCE</scope>
    <source>
        <strain evidence="1">FP105234-sp</strain>
    </source>
</reference>
<comment type="caution">
    <text evidence="1">The sequence shown here is derived from an EMBL/GenBank/DDBJ whole genome shotgun (WGS) entry which is preliminary data.</text>
</comment>
<organism evidence="1 2">
    <name type="scientific">Auriscalpium vulgare</name>
    <dbReference type="NCBI Taxonomy" id="40419"/>
    <lineage>
        <taxon>Eukaryota</taxon>
        <taxon>Fungi</taxon>
        <taxon>Dikarya</taxon>
        <taxon>Basidiomycota</taxon>
        <taxon>Agaricomycotina</taxon>
        <taxon>Agaricomycetes</taxon>
        <taxon>Russulales</taxon>
        <taxon>Auriscalpiaceae</taxon>
        <taxon>Auriscalpium</taxon>
    </lineage>
</organism>